<keyword evidence="1" id="KW-0472">Membrane</keyword>
<keyword evidence="3" id="KW-1185">Reference proteome</keyword>
<sequence length="170" mass="18217">MFFSFSPYLLIDRLGIAKTEFGYWFGLNALALMVTSFIGGFGVKYLSIRFWMGLGSLCMLVGGLMMTAWLYYSGLSLAAVMVPMLIISAGIAWTVSPSVAGAMTPFGHVAGSAAALLGCIRFGGASIVVTLMVTLGSMSALYFASCVCILSLVTLISFIFIIKRRHTVVY</sequence>
<keyword evidence="1" id="KW-1133">Transmembrane helix</keyword>
<accession>A0ABX3A4Z3</accession>
<dbReference type="SUPFAM" id="SSF103473">
    <property type="entry name" value="MFS general substrate transporter"/>
    <property type="match status" value="1"/>
</dbReference>
<keyword evidence="1" id="KW-0812">Transmembrane</keyword>
<dbReference type="Gene3D" id="1.20.1720.10">
    <property type="entry name" value="Multidrug resistance protein D"/>
    <property type="match status" value="1"/>
</dbReference>
<evidence type="ECO:0000313" key="3">
    <source>
        <dbReference type="Proteomes" id="UP000094329"/>
    </source>
</evidence>
<feature type="transmembrane region" description="Helical" evidence="1">
    <location>
        <begin position="78"/>
        <end position="102"/>
    </location>
</feature>
<feature type="transmembrane region" description="Helical" evidence="1">
    <location>
        <begin position="23"/>
        <end position="43"/>
    </location>
</feature>
<reference evidence="2 3" key="1">
    <citation type="submission" date="2016-08" db="EMBL/GenBank/DDBJ databases">
        <title>Draft genome sequence of Candidatus Piscirickettsia litoralis, from seawater.</title>
        <authorList>
            <person name="Wan X."/>
            <person name="Lee A.J."/>
            <person name="Hou S."/>
            <person name="Donachie S.P."/>
        </authorList>
    </citation>
    <scope>NUCLEOTIDE SEQUENCE [LARGE SCALE GENOMIC DNA]</scope>
    <source>
        <strain evidence="2 3">Y2</strain>
    </source>
</reference>
<feature type="transmembrane region" description="Helical" evidence="1">
    <location>
        <begin position="50"/>
        <end position="72"/>
    </location>
</feature>
<gene>
    <name evidence="2" type="ORF">BGC07_06995</name>
</gene>
<protein>
    <recommendedName>
        <fullName evidence="4">Major facilitator superfamily (MFS) profile domain-containing protein</fullName>
    </recommendedName>
</protein>
<comment type="caution">
    <text evidence="2">The sequence shown here is derived from an EMBL/GenBank/DDBJ whole genome shotgun (WGS) entry which is preliminary data.</text>
</comment>
<feature type="transmembrane region" description="Helical" evidence="1">
    <location>
        <begin position="141"/>
        <end position="162"/>
    </location>
</feature>
<dbReference type="InterPro" id="IPR036259">
    <property type="entry name" value="MFS_trans_sf"/>
</dbReference>
<organism evidence="2 3">
    <name type="scientific">Piscirickettsia litoralis</name>
    <dbReference type="NCBI Taxonomy" id="1891921"/>
    <lineage>
        <taxon>Bacteria</taxon>
        <taxon>Pseudomonadati</taxon>
        <taxon>Pseudomonadota</taxon>
        <taxon>Gammaproteobacteria</taxon>
        <taxon>Thiotrichales</taxon>
        <taxon>Piscirickettsiaceae</taxon>
        <taxon>Piscirickettsia</taxon>
    </lineage>
</organism>
<evidence type="ECO:0000313" key="2">
    <source>
        <dbReference type="EMBL" id="ODN42713.1"/>
    </source>
</evidence>
<name>A0ABX3A4Z3_9GAMM</name>
<evidence type="ECO:0000256" key="1">
    <source>
        <dbReference type="SAM" id="Phobius"/>
    </source>
</evidence>
<dbReference type="Proteomes" id="UP000094329">
    <property type="component" value="Unassembled WGS sequence"/>
</dbReference>
<evidence type="ECO:0008006" key="4">
    <source>
        <dbReference type="Google" id="ProtNLM"/>
    </source>
</evidence>
<feature type="transmembrane region" description="Helical" evidence="1">
    <location>
        <begin position="114"/>
        <end position="135"/>
    </location>
</feature>
<proteinExistence type="predicted"/>
<dbReference type="EMBL" id="MDTU01000001">
    <property type="protein sequence ID" value="ODN42713.1"/>
    <property type="molecule type" value="Genomic_DNA"/>
</dbReference>